<dbReference type="AlphaFoldDB" id="A0A9X1XQ22"/>
<dbReference type="Proteomes" id="UP001139559">
    <property type="component" value="Unassembled WGS sequence"/>
</dbReference>
<name>A0A9X1XQ22_9VIBR</name>
<evidence type="ECO:0000256" key="1">
    <source>
        <dbReference type="SAM" id="SignalP"/>
    </source>
</evidence>
<gene>
    <name evidence="2" type="ORF">KP803_09305</name>
</gene>
<reference evidence="2" key="1">
    <citation type="submission" date="2021-11" db="EMBL/GenBank/DDBJ databases">
        <title>Vibrio ZSDE26 sp. nov. and Vibrio ZSDZ34 sp. nov., isolated from coastal seawater in Qingdao.</title>
        <authorList>
            <person name="Zhang P."/>
        </authorList>
    </citation>
    <scope>NUCLEOTIDE SEQUENCE</scope>
    <source>
        <strain evidence="2">ZSDE26</strain>
    </source>
</reference>
<evidence type="ECO:0000313" key="3">
    <source>
        <dbReference type="Proteomes" id="UP001139559"/>
    </source>
</evidence>
<protein>
    <submittedName>
        <fullName evidence="2">Uncharacterized protein</fullName>
    </submittedName>
</protein>
<keyword evidence="3" id="KW-1185">Reference proteome</keyword>
<comment type="caution">
    <text evidence="2">The sequence shown here is derived from an EMBL/GenBank/DDBJ whole genome shotgun (WGS) entry which is preliminary data.</text>
</comment>
<sequence length="183" mass="20620">MKRICSAFILSVVSIISLSIAPAALSQTSSDESVSTLFNQTSVDAVISVAYQTKSTRYSEFAQLFNLCQKHPVDERCGEEYKLKKSHYEIAKSNHGALVMVNTPEFRSLFMPPVNYPEFVGSLTALGYLSEEQEQEKLKQEQVLAALNQWLDLNGFDQTTEIYFMHALLVRAQELSQQLDNRG</sequence>
<organism evidence="2 3">
    <name type="scientific">Vibrio amylolyticus</name>
    <dbReference type="NCBI Taxonomy" id="2847292"/>
    <lineage>
        <taxon>Bacteria</taxon>
        <taxon>Pseudomonadati</taxon>
        <taxon>Pseudomonadota</taxon>
        <taxon>Gammaproteobacteria</taxon>
        <taxon>Vibrionales</taxon>
        <taxon>Vibrionaceae</taxon>
        <taxon>Vibrio</taxon>
    </lineage>
</organism>
<keyword evidence="1" id="KW-0732">Signal</keyword>
<accession>A0A9X1XQ22</accession>
<feature type="signal peptide" evidence="1">
    <location>
        <begin position="1"/>
        <end position="23"/>
    </location>
</feature>
<dbReference type="EMBL" id="JAJHVV010000005">
    <property type="protein sequence ID" value="MCK6263469.1"/>
    <property type="molecule type" value="Genomic_DNA"/>
</dbReference>
<dbReference type="RefSeq" id="WP_248008555.1">
    <property type="nucleotide sequence ID" value="NZ_JAJHVV010000005.1"/>
</dbReference>
<feature type="chain" id="PRO_5040917533" evidence="1">
    <location>
        <begin position="24"/>
        <end position="183"/>
    </location>
</feature>
<proteinExistence type="predicted"/>
<evidence type="ECO:0000313" key="2">
    <source>
        <dbReference type="EMBL" id="MCK6263469.1"/>
    </source>
</evidence>